<dbReference type="PANTHER" id="PTHR31424:SF3">
    <property type="entry name" value="RING-TYPE DOMAIN-CONTAINING PROTEIN"/>
    <property type="match status" value="1"/>
</dbReference>
<keyword evidence="1" id="KW-0175">Coiled coil</keyword>
<evidence type="ECO:0008006" key="4">
    <source>
        <dbReference type="Google" id="ProtNLM"/>
    </source>
</evidence>
<feature type="non-terminal residue" evidence="2">
    <location>
        <position position="1"/>
    </location>
</feature>
<sequence>LSTIVNKVFEQSGIRGVIINSRISEVFRKKIFSLQKAVKKASNRGGRQLNALLSNLEAGPRYRFKVYYNEVDVHQLKDENSQLRGEKRKLEESLVQEKAKRLRVDEKAREALEKAEKKGAFYKKKFIQLANKVIKNGKKGRGPAKKKFNDYSKHHQKRIKNQLKDECQTTLSFLGLYNFVATKIEVLNTETNQYETFNLVGEGELPFTESDPKALDNDDIDNINMWLYLKDKFNISNETWHEIAIKANGLPNTYSIKKRINELNSKWNLKPTPGDAEGVQLGFAESLQEHIVRLQKNGEINDGEAIKIKLSGDGTNIGKRLTVVNFTFTILNEKDVAMAEKGNYVLAVIKTTETYHNLRDSLADLQMEMANLKEISANNCTYKIEYFLGGDLKFLALVCGLGRANEDYACVWCKCPREQRWDTSKTWSINDPKFGARTVAEIARFSTEKKFNCKAQPLFDFIPMDHVIIDTLHLFLRISDVLIDLFIRELRRSDAIEKKKTFSDGFPRDKYKHMACYEEYITSMGITFNFRINKESKKLEYRDLTGPEKLKLFQNINIPMLLPHCSHNKDIQVIWAKFMDIIGDLKLDFTSEEGILELQRNIKSWFEHFLKVYQAKDVTPYMHALCCHVPEFLSLYQNIAYYTQQGLEKYNDRASKDFFRSTNHKGVDALKQLFLKKNRIQFLEAAGYERVKNTYKCNNCSNKGHNIKTCTSSCKNCPAPICCAHLVKEGGKWIPRCQLQY</sequence>
<evidence type="ECO:0000256" key="1">
    <source>
        <dbReference type="SAM" id="Coils"/>
    </source>
</evidence>
<accession>A0AAU9WHL6</accession>
<comment type="caution">
    <text evidence="2">The sequence shown here is derived from an EMBL/GenBank/DDBJ whole genome shotgun (WGS) entry which is preliminary data.</text>
</comment>
<name>A0AAU9WHL6_9CNID</name>
<dbReference type="Proteomes" id="UP001159428">
    <property type="component" value="Unassembled WGS sequence"/>
</dbReference>
<evidence type="ECO:0000313" key="2">
    <source>
        <dbReference type="EMBL" id="CAH3112522.1"/>
    </source>
</evidence>
<dbReference type="PANTHER" id="PTHR31424">
    <property type="entry name" value="PROTEIN CBG23806"/>
    <property type="match status" value="1"/>
</dbReference>
<feature type="coiled-coil region" evidence="1">
    <location>
        <begin position="73"/>
        <end position="100"/>
    </location>
</feature>
<organism evidence="2 3">
    <name type="scientific">Pocillopora meandrina</name>
    <dbReference type="NCBI Taxonomy" id="46732"/>
    <lineage>
        <taxon>Eukaryota</taxon>
        <taxon>Metazoa</taxon>
        <taxon>Cnidaria</taxon>
        <taxon>Anthozoa</taxon>
        <taxon>Hexacorallia</taxon>
        <taxon>Scleractinia</taxon>
        <taxon>Astrocoeniina</taxon>
        <taxon>Pocilloporidae</taxon>
        <taxon>Pocillopora</taxon>
    </lineage>
</organism>
<keyword evidence="3" id="KW-1185">Reference proteome</keyword>
<evidence type="ECO:0000313" key="3">
    <source>
        <dbReference type="Proteomes" id="UP001159428"/>
    </source>
</evidence>
<dbReference type="AlphaFoldDB" id="A0AAU9WHL6"/>
<protein>
    <recommendedName>
        <fullName evidence="4">Transposase</fullName>
    </recommendedName>
</protein>
<reference evidence="2 3" key="1">
    <citation type="submission" date="2022-05" db="EMBL/GenBank/DDBJ databases">
        <authorList>
            <consortium name="Genoscope - CEA"/>
            <person name="William W."/>
        </authorList>
    </citation>
    <scope>NUCLEOTIDE SEQUENCE [LARGE SCALE GENOMIC DNA]</scope>
</reference>
<dbReference type="EMBL" id="CALNXJ010000013">
    <property type="protein sequence ID" value="CAH3112522.1"/>
    <property type="molecule type" value="Genomic_DNA"/>
</dbReference>
<gene>
    <name evidence="2" type="ORF">PMEA_00004538</name>
</gene>
<proteinExistence type="predicted"/>